<sequence length="278" mass="31418">MRARNREVNIFNMSLLDILCGALGAFCFLMLVLLPYWKPSGQRAEDFQKQYDAAAKELDAIREKLKSMPGGADLAAKLNRMQSLMQQQQGMINDLERRMNQYRKQAQEAGDQVSDLKMREPLLVSVRWGTANQNVDVYVRARGKTSTGKEMPLVDPTKSQPTFFAGDEFLDCPSGPCNDNWQSRDVPINVPYEIHYKFIADGGNPVPADIVDAYLMNRGIFLKLPRFKMPKPQTSALVGVFMATGPDSITFTPEPEYKAQFDELNKKTPKPEEEKKGK</sequence>
<dbReference type="AlphaFoldDB" id="A0A7S7NT21"/>
<evidence type="ECO:0000313" key="5">
    <source>
        <dbReference type="Proteomes" id="UP000593892"/>
    </source>
</evidence>
<keyword evidence="3" id="KW-0812">Transmembrane</keyword>
<gene>
    <name evidence="4" type="ORF">IRI77_04830</name>
</gene>
<protein>
    <submittedName>
        <fullName evidence="4">Uncharacterized protein</fullName>
    </submittedName>
</protein>
<dbReference type="EMBL" id="CP063849">
    <property type="protein sequence ID" value="QOY89285.1"/>
    <property type="molecule type" value="Genomic_DNA"/>
</dbReference>
<dbReference type="Proteomes" id="UP000593892">
    <property type="component" value="Chromosome"/>
</dbReference>
<feature type="coiled-coil region" evidence="1">
    <location>
        <begin position="44"/>
        <end position="119"/>
    </location>
</feature>
<keyword evidence="3" id="KW-0472">Membrane</keyword>
<feature type="region of interest" description="Disordered" evidence="2">
    <location>
        <begin position="252"/>
        <end position="278"/>
    </location>
</feature>
<keyword evidence="1" id="KW-0175">Coiled coil</keyword>
<evidence type="ECO:0000256" key="2">
    <source>
        <dbReference type="SAM" id="MobiDB-lite"/>
    </source>
</evidence>
<accession>A0A7S7NT21</accession>
<keyword evidence="5" id="KW-1185">Reference proteome</keyword>
<evidence type="ECO:0000256" key="1">
    <source>
        <dbReference type="SAM" id="Coils"/>
    </source>
</evidence>
<keyword evidence="3" id="KW-1133">Transmembrane helix</keyword>
<organism evidence="4 5">
    <name type="scientific">Paludibaculum fermentans</name>
    <dbReference type="NCBI Taxonomy" id="1473598"/>
    <lineage>
        <taxon>Bacteria</taxon>
        <taxon>Pseudomonadati</taxon>
        <taxon>Acidobacteriota</taxon>
        <taxon>Terriglobia</taxon>
        <taxon>Bryobacterales</taxon>
        <taxon>Bryobacteraceae</taxon>
        <taxon>Paludibaculum</taxon>
    </lineage>
</organism>
<proteinExistence type="predicted"/>
<reference evidence="4 5" key="1">
    <citation type="submission" date="2020-10" db="EMBL/GenBank/DDBJ databases">
        <title>Complete genome sequence of Paludibaculum fermentans P105T, a facultatively anaerobic acidobacterium capable of dissimilatory Fe(III) reduction.</title>
        <authorList>
            <person name="Dedysh S.N."/>
            <person name="Beletsky A.V."/>
            <person name="Kulichevskaya I.S."/>
            <person name="Mardanov A.V."/>
            <person name="Ravin N.V."/>
        </authorList>
    </citation>
    <scope>NUCLEOTIDE SEQUENCE [LARGE SCALE GENOMIC DNA]</scope>
    <source>
        <strain evidence="4 5">P105</strain>
    </source>
</reference>
<evidence type="ECO:0000256" key="3">
    <source>
        <dbReference type="SAM" id="Phobius"/>
    </source>
</evidence>
<dbReference type="KEGG" id="pfer:IRI77_04830"/>
<feature type="transmembrane region" description="Helical" evidence="3">
    <location>
        <begin position="12"/>
        <end position="37"/>
    </location>
</feature>
<name>A0A7S7NT21_PALFE</name>
<feature type="compositionally biased region" description="Basic and acidic residues" evidence="2">
    <location>
        <begin position="255"/>
        <end position="278"/>
    </location>
</feature>
<evidence type="ECO:0000313" key="4">
    <source>
        <dbReference type="EMBL" id="QOY89285.1"/>
    </source>
</evidence>
<dbReference type="RefSeq" id="WP_194450947.1">
    <property type="nucleotide sequence ID" value="NZ_CP063849.1"/>
</dbReference>